<dbReference type="Gene3D" id="3.20.20.40">
    <property type="entry name" value="1, 4-beta cellobiohydrolase"/>
    <property type="match status" value="1"/>
</dbReference>
<evidence type="ECO:0000256" key="9">
    <source>
        <dbReference type="RuleBase" id="RU361186"/>
    </source>
</evidence>
<protein>
    <recommendedName>
        <fullName evidence="9">Glucanase</fullName>
        <ecNumber evidence="9">3.2.1.-</ecNumber>
    </recommendedName>
</protein>
<keyword evidence="1" id="KW-0732">Signal</keyword>
<sequence length="317" mass="33453">MARVRALGRRGLVVAVVISLVLVAVVVLATRGTPQDDNPFAGRDLFVWSGSGAAAAAAGVDGADAEALADLAAVPTAVWLTPEAHGTGAVGAFVEDVLDEADDRVVVFVVYGIPDRDCVGGESAGGLEPAQYGAWLRQIHDALEGRVAVVLEPDALATVEECGDPDERYMLLRDSANLLRDRATVYLDAGHSAWVPAKDMAERLRRAGVEDVRGFSVNVANYQSDADELDYAERIREELPDARYVVDSGRNGAGATDDWCNPPGRVLGSRPAAVDDGSALDARLWIKPPGESDGRCHGGPEAGRFWLDQAVELAGGL</sequence>
<proteinExistence type="inferred from homology"/>
<gene>
    <name evidence="11" type="ORF">GCM10009710_19170</name>
</gene>
<name>A0ABP4VY14_9ACTN</name>
<dbReference type="PRINTS" id="PR00733">
    <property type="entry name" value="GLHYDRLASE6"/>
</dbReference>
<evidence type="ECO:0000313" key="11">
    <source>
        <dbReference type="EMBL" id="GAA1739042.1"/>
    </source>
</evidence>
<dbReference type="EC" id="3.2.1.-" evidence="9"/>
<feature type="active site" description="Proton donor" evidence="8">
    <location>
        <position position="154"/>
    </location>
</feature>
<dbReference type="PIRSF" id="PIRSF001100">
    <property type="entry name" value="Beta_cellobiohydrolase"/>
    <property type="match status" value="1"/>
</dbReference>
<reference evidence="12" key="1">
    <citation type="journal article" date="2019" name="Int. J. Syst. Evol. Microbiol.">
        <title>The Global Catalogue of Microorganisms (GCM) 10K type strain sequencing project: providing services to taxonomists for standard genome sequencing and annotation.</title>
        <authorList>
            <consortium name="The Broad Institute Genomics Platform"/>
            <consortium name="The Broad Institute Genome Sequencing Center for Infectious Disease"/>
            <person name="Wu L."/>
            <person name="Ma J."/>
        </authorList>
    </citation>
    <scope>NUCLEOTIDE SEQUENCE [LARGE SCALE GENOMIC DNA]</scope>
    <source>
        <strain evidence="12">JCM 13518</strain>
    </source>
</reference>
<keyword evidence="12" id="KW-1185">Reference proteome</keyword>
<evidence type="ECO:0000256" key="6">
    <source>
        <dbReference type="ARBA" id="ARBA00023295"/>
    </source>
</evidence>
<evidence type="ECO:0000256" key="1">
    <source>
        <dbReference type="ARBA" id="ARBA00022729"/>
    </source>
</evidence>
<organism evidence="11 12">
    <name type="scientific">Aeromicrobium alkaliterrae</name>
    <dbReference type="NCBI Taxonomy" id="302168"/>
    <lineage>
        <taxon>Bacteria</taxon>
        <taxon>Bacillati</taxon>
        <taxon>Actinomycetota</taxon>
        <taxon>Actinomycetes</taxon>
        <taxon>Propionibacteriales</taxon>
        <taxon>Nocardioidaceae</taxon>
        <taxon>Aeromicrobium</taxon>
    </lineage>
</organism>
<feature type="transmembrane region" description="Helical" evidence="10">
    <location>
        <begin position="12"/>
        <end position="30"/>
    </location>
</feature>
<keyword evidence="6 9" id="KW-0326">Glycosidase</keyword>
<dbReference type="RefSeq" id="WP_344200590.1">
    <property type="nucleotide sequence ID" value="NZ_BAAAME010000004.1"/>
</dbReference>
<comment type="caution">
    <text evidence="11">The sequence shown here is derived from an EMBL/GenBank/DDBJ whole genome shotgun (WGS) entry which is preliminary data.</text>
</comment>
<dbReference type="PANTHER" id="PTHR34876">
    <property type="match status" value="1"/>
</dbReference>
<dbReference type="Pfam" id="PF01341">
    <property type="entry name" value="Glyco_hydro_6"/>
    <property type="match status" value="1"/>
</dbReference>
<dbReference type="PROSITE" id="PS00656">
    <property type="entry name" value="GLYCOSYL_HYDROL_F6_2"/>
    <property type="match status" value="1"/>
</dbReference>
<evidence type="ECO:0000256" key="5">
    <source>
        <dbReference type="ARBA" id="ARBA00023277"/>
    </source>
</evidence>
<dbReference type="InterPro" id="IPR016288">
    <property type="entry name" value="Beta_cellobiohydrolase"/>
</dbReference>
<evidence type="ECO:0000256" key="10">
    <source>
        <dbReference type="SAM" id="Phobius"/>
    </source>
</evidence>
<dbReference type="Proteomes" id="UP001501057">
    <property type="component" value="Unassembled WGS sequence"/>
</dbReference>
<keyword evidence="7 9" id="KW-0624">Polysaccharide degradation</keyword>
<dbReference type="PANTHER" id="PTHR34876:SF4">
    <property type="entry name" value="1,4-BETA-D-GLUCAN CELLOBIOHYDROLASE C-RELATED"/>
    <property type="match status" value="1"/>
</dbReference>
<evidence type="ECO:0000256" key="3">
    <source>
        <dbReference type="ARBA" id="ARBA00023001"/>
    </source>
</evidence>
<evidence type="ECO:0000256" key="7">
    <source>
        <dbReference type="ARBA" id="ARBA00023326"/>
    </source>
</evidence>
<keyword evidence="2 9" id="KW-0378">Hydrolase</keyword>
<accession>A0ABP4VY14</accession>
<keyword evidence="10" id="KW-0812">Transmembrane</keyword>
<keyword evidence="10" id="KW-1133">Transmembrane helix</keyword>
<evidence type="ECO:0000256" key="2">
    <source>
        <dbReference type="ARBA" id="ARBA00022801"/>
    </source>
</evidence>
<keyword evidence="5 9" id="KW-0119">Carbohydrate metabolism</keyword>
<evidence type="ECO:0000313" key="12">
    <source>
        <dbReference type="Proteomes" id="UP001501057"/>
    </source>
</evidence>
<dbReference type="GO" id="GO:0016787">
    <property type="term" value="F:hydrolase activity"/>
    <property type="evidence" value="ECO:0007669"/>
    <property type="project" value="UniProtKB-KW"/>
</dbReference>
<comment type="similarity">
    <text evidence="9">Belongs to the glycosyl hydrolase family 6.</text>
</comment>
<keyword evidence="10" id="KW-0472">Membrane</keyword>
<dbReference type="InterPro" id="IPR001524">
    <property type="entry name" value="Glyco_hydro_6_CS"/>
</dbReference>
<evidence type="ECO:0000256" key="4">
    <source>
        <dbReference type="ARBA" id="ARBA00023157"/>
    </source>
</evidence>
<dbReference type="InterPro" id="IPR036434">
    <property type="entry name" value="Beta_cellobiohydrolase_sf"/>
</dbReference>
<dbReference type="EMBL" id="BAAAME010000004">
    <property type="protein sequence ID" value="GAA1739042.1"/>
    <property type="molecule type" value="Genomic_DNA"/>
</dbReference>
<keyword evidence="4" id="KW-1015">Disulfide bond</keyword>
<dbReference type="SUPFAM" id="SSF51989">
    <property type="entry name" value="Glycosyl hydrolases family 6, cellulases"/>
    <property type="match status" value="1"/>
</dbReference>
<keyword evidence="3 9" id="KW-0136">Cellulose degradation</keyword>
<evidence type="ECO:0000256" key="8">
    <source>
        <dbReference type="PROSITE-ProRule" id="PRU10057"/>
    </source>
</evidence>